<protein>
    <submittedName>
        <fullName evidence="1">Uncharacterized protein</fullName>
    </submittedName>
</protein>
<dbReference type="CDD" id="cd00934">
    <property type="entry name" value="PTB"/>
    <property type="match status" value="1"/>
</dbReference>
<proteinExistence type="predicted"/>
<reference evidence="1" key="1">
    <citation type="submission" date="2020-07" db="EMBL/GenBank/DDBJ databases">
        <title>A long reads based de novo assembly of the rainbow trout Arlee double haploid line genome.</title>
        <authorList>
            <person name="Gao G."/>
            <person name="Palti Y."/>
        </authorList>
    </citation>
    <scope>NUCLEOTIDE SEQUENCE [LARGE SCALE GENOMIC DNA]</scope>
</reference>
<dbReference type="GeneTree" id="ENSGT00940000171106"/>
<dbReference type="Ensembl" id="ENSOMYT00000007108.2">
    <property type="protein sequence ID" value="ENSOMYP00000006408.2"/>
    <property type="gene ID" value="ENSOMYG00000003246.2"/>
</dbReference>
<reference evidence="1" key="2">
    <citation type="submission" date="2025-08" db="UniProtKB">
        <authorList>
            <consortium name="Ensembl"/>
        </authorList>
    </citation>
    <scope>IDENTIFICATION</scope>
</reference>
<organism evidence="1 2">
    <name type="scientific">Oncorhynchus mykiss</name>
    <name type="common">Rainbow trout</name>
    <name type="synonym">Salmo gairdneri</name>
    <dbReference type="NCBI Taxonomy" id="8022"/>
    <lineage>
        <taxon>Eukaryota</taxon>
        <taxon>Metazoa</taxon>
        <taxon>Chordata</taxon>
        <taxon>Craniata</taxon>
        <taxon>Vertebrata</taxon>
        <taxon>Euteleostomi</taxon>
        <taxon>Actinopterygii</taxon>
        <taxon>Neopterygii</taxon>
        <taxon>Teleostei</taxon>
        <taxon>Protacanthopterygii</taxon>
        <taxon>Salmoniformes</taxon>
        <taxon>Salmonidae</taxon>
        <taxon>Salmoninae</taxon>
        <taxon>Oncorhynchus</taxon>
    </lineage>
</organism>
<dbReference type="Proteomes" id="UP000694395">
    <property type="component" value="Chromosome 9"/>
</dbReference>
<keyword evidence="2" id="KW-1185">Reference proteome</keyword>
<evidence type="ECO:0000313" key="2">
    <source>
        <dbReference type="Proteomes" id="UP000694395"/>
    </source>
</evidence>
<dbReference type="SUPFAM" id="SSF50729">
    <property type="entry name" value="PH domain-like"/>
    <property type="match status" value="1"/>
</dbReference>
<reference evidence="1" key="3">
    <citation type="submission" date="2025-09" db="UniProtKB">
        <authorList>
            <consortium name="Ensembl"/>
        </authorList>
    </citation>
    <scope>IDENTIFICATION</scope>
</reference>
<sequence>MSCVPQFMLYTCPLSSVSFCAILPTPPKVFGFVFKHPAADTTFVSTYHLLVFLIADAFRRERSLRGERRDLTVEALSHKIRLKRLILQRENVELRMRLNASGDVNEEAVGLHTHTHNSVPFKIVFSLTSKPNPNPYFSPNPNLNPKP</sequence>
<evidence type="ECO:0000313" key="1">
    <source>
        <dbReference type="Ensembl" id="ENSOMYP00000006408.2"/>
    </source>
</evidence>
<accession>A0A8C7LV33</accession>
<dbReference type="AlphaFoldDB" id="A0A8C7LV33"/>
<name>A0A8C7LV33_ONCMY</name>